<dbReference type="AlphaFoldDB" id="A0A1G1KU21"/>
<dbReference type="Pfam" id="PF07992">
    <property type="entry name" value="Pyr_redox_2"/>
    <property type="match status" value="1"/>
</dbReference>
<sequence length="619" mass="67838">MLKVEVPDVHYWKEQIKCQSACPVHTDARGYVRAIAEGNFEEAYLIARAPNPLASICGRICGAPCEASCRRGSIDQSISIRALKRSATEEGMPDSNPMALINHLRETLESRICSSAEDIGGLLDFMDEGKLKKVKGKSVGIIGSGPAGLAAAHDLALLGFGVVIYEMESVPAGMLYLGVPSYRLPREIIEAEVAVIRALGVEIQTNCTIGKDLSLEELRKRHEAIVVAVGCRKSRRVPIPGNDAEGVWGGVEFLRKVALKEPHLIGHKVVVIGGGNVAYDVARTALRRQQMDIVGTLKREEKGVEVTLCCLESREQMLAAEIEILEGEEEGIKSLNGYGPQEILTERGKVSGVLFHKVISIFDENKRFNPKFDSNDKIVVEADTVLMAIGQSSDISFIQPEKDGIKINERGIIVCNPETQETTAEGVFLAGDLAHGPLLMIDAIASGKKVARSIYEKLAGEKLRFETMELHLPIERYGREIGYEGLKRQALATVPVEQRIYDVHTLIEKGFNCSEAKLESSRCLDCGVNTIFDGNRCILCGGCTDVCPELCLKLVPVSELSGDKNFEELTNIIKEQKHADELTAIIKDEEKCIRCALCAIRCPADAITMERFSFREGLS</sequence>
<dbReference type="GO" id="GO:0051536">
    <property type="term" value="F:iron-sulfur cluster binding"/>
    <property type="evidence" value="ECO:0007669"/>
    <property type="project" value="UniProtKB-KW"/>
</dbReference>
<dbReference type="Gene3D" id="3.50.50.60">
    <property type="entry name" value="FAD/NAD(P)-binding domain"/>
    <property type="match status" value="2"/>
</dbReference>
<dbReference type="InterPro" id="IPR036188">
    <property type="entry name" value="FAD/NAD-bd_sf"/>
</dbReference>
<dbReference type="EMBL" id="MHFR01000054">
    <property type="protein sequence ID" value="OGW96039.1"/>
    <property type="molecule type" value="Genomic_DNA"/>
</dbReference>
<dbReference type="PRINTS" id="PR00419">
    <property type="entry name" value="ADXRDTASE"/>
</dbReference>
<keyword evidence="2" id="KW-0408">Iron</keyword>
<feature type="domain" description="4Fe-4S ferredoxin-type" evidence="4">
    <location>
        <begin position="528"/>
        <end position="557"/>
    </location>
</feature>
<dbReference type="Pfam" id="PF12838">
    <property type="entry name" value="Fer4_7"/>
    <property type="match status" value="1"/>
</dbReference>
<dbReference type="InterPro" id="IPR009051">
    <property type="entry name" value="Helical_ferredxn"/>
</dbReference>
<feature type="domain" description="4Fe-4S ferredoxin-type" evidence="4">
    <location>
        <begin position="583"/>
        <end position="612"/>
    </location>
</feature>
<name>A0A1G1KU21_9BACT</name>
<evidence type="ECO:0000313" key="6">
    <source>
        <dbReference type="Proteomes" id="UP000178187"/>
    </source>
</evidence>
<dbReference type="PROSITE" id="PS00198">
    <property type="entry name" value="4FE4S_FER_1"/>
    <property type="match status" value="1"/>
</dbReference>
<organism evidence="5 6">
    <name type="scientific">Candidatus Danuiimicrobium aquiferis</name>
    <dbReference type="NCBI Taxonomy" id="1801832"/>
    <lineage>
        <taxon>Bacteria</taxon>
        <taxon>Pseudomonadati</taxon>
        <taxon>Candidatus Omnitrophota</taxon>
        <taxon>Candidatus Danuiimicrobium</taxon>
    </lineage>
</organism>
<evidence type="ECO:0000256" key="3">
    <source>
        <dbReference type="ARBA" id="ARBA00023014"/>
    </source>
</evidence>
<dbReference type="Gene3D" id="1.10.1060.10">
    <property type="entry name" value="Alpha-helical ferredoxin"/>
    <property type="match status" value="1"/>
</dbReference>
<dbReference type="SUPFAM" id="SSF54862">
    <property type="entry name" value="4Fe-4S ferredoxins"/>
    <property type="match status" value="1"/>
</dbReference>
<dbReference type="PANTHER" id="PTHR42783:SF3">
    <property type="entry name" value="GLUTAMATE SYNTHASE [NADPH] SMALL CHAIN-RELATED"/>
    <property type="match status" value="1"/>
</dbReference>
<keyword evidence="1" id="KW-0479">Metal-binding</keyword>
<dbReference type="Proteomes" id="UP000178187">
    <property type="component" value="Unassembled WGS sequence"/>
</dbReference>
<reference evidence="5 6" key="1">
    <citation type="journal article" date="2016" name="Nat. Commun.">
        <title>Thousands of microbial genomes shed light on interconnected biogeochemical processes in an aquifer system.</title>
        <authorList>
            <person name="Anantharaman K."/>
            <person name="Brown C.T."/>
            <person name="Hug L.A."/>
            <person name="Sharon I."/>
            <person name="Castelle C.J."/>
            <person name="Probst A.J."/>
            <person name="Thomas B.C."/>
            <person name="Singh A."/>
            <person name="Wilkins M.J."/>
            <person name="Karaoz U."/>
            <person name="Brodie E.L."/>
            <person name="Williams K.H."/>
            <person name="Hubbard S.S."/>
            <person name="Banfield J.F."/>
        </authorList>
    </citation>
    <scope>NUCLEOTIDE SEQUENCE [LARGE SCALE GENOMIC DNA]</scope>
</reference>
<gene>
    <name evidence="5" type="ORF">A3G33_11070</name>
</gene>
<dbReference type="Gene3D" id="3.30.70.20">
    <property type="match status" value="1"/>
</dbReference>
<evidence type="ECO:0000259" key="4">
    <source>
        <dbReference type="PROSITE" id="PS51379"/>
    </source>
</evidence>
<evidence type="ECO:0000256" key="1">
    <source>
        <dbReference type="ARBA" id="ARBA00022723"/>
    </source>
</evidence>
<dbReference type="Pfam" id="PF14691">
    <property type="entry name" value="Fer4_20"/>
    <property type="match status" value="1"/>
</dbReference>
<dbReference type="PROSITE" id="PS51379">
    <property type="entry name" value="4FE4S_FER_2"/>
    <property type="match status" value="2"/>
</dbReference>
<dbReference type="InterPro" id="IPR017896">
    <property type="entry name" value="4Fe4S_Fe-S-bd"/>
</dbReference>
<proteinExistence type="predicted"/>
<dbReference type="PANTHER" id="PTHR42783">
    <property type="entry name" value="GLUTAMATE SYNTHASE [NADPH] SMALL CHAIN"/>
    <property type="match status" value="1"/>
</dbReference>
<protein>
    <recommendedName>
        <fullName evidence="4">4Fe-4S ferredoxin-type domain-containing protein</fullName>
    </recommendedName>
</protein>
<dbReference type="GO" id="GO:0046872">
    <property type="term" value="F:metal ion binding"/>
    <property type="evidence" value="ECO:0007669"/>
    <property type="project" value="UniProtKB-KW"/>
</dbReference>
<evidence type="ECO:0000313" key="5">
    <source>
        <dbReference type="EMBL" id="OGW96039.1"/>
    </source>
</evidence>
<dbReference type="GO" id="GO:0016491">
    <property type="term" value="F:oxidoreductase activity"/>
    <property type="evidence" value="ECO:0007669"/>
    <property type="project" value="InterPro"/>
</dbReference>
<comment type="caution">
    <text evidence="5">The sequence shown here is derived from an EMBL/GenBank/DDBJ whole genome shotgun (WGS) entry which is preliminary data.</text>
</comment>
<evidence type="ECO:0000256" key="2">
    <source>
        <dbReference type="ARBA" id="ARBA00023004"/>
    </source>
</evidence>
<dbReference type="InterPro" id="IPR023753">
    <property type="entry name" value="FAD/NAD-binding_dom"/>
</dbReference>
<dbReference type="InterPro" id="IPR017900">
    <property type="entry name" value="4Fe4S_Fe_S_CS"/>
</dbReference>
<dbReference type="SUPFAM" id="SSF51971">
    <property type="entry name" value="Nucleotide-binding domain"/>
    <property type="match status" value="2"/>
</dbReference>
<dbReference type="InterPro" id="IPR028261">
    <property type="entry name" value="DPD_II"/>
</dbReference>
<keyword evidence="3" id="KW-0411">Iron-sulfur</keyword>
<accession>A0A1G1KU21</accession>
<dbReference type="SUPFAM" id="SSF46548">
    <property type="entry name" value="alpha-helical ferredoxin"/>
    <property type="match status" value="1"/>
</dbReference>